<evidence type="ECO:0000259" key="4">
    <source>
        <dbReference type="Pfam" id="PF00550"/>
    </source>
</evidence>
<reference evidence="6" key="1">
    <citation type="submission" date="2021-02" db="EMBL/GenBank/DDBJ databases">
        <authorList>
            <person name="Nowell W R."/>
        </authorList>
    </citation>
    <scope>NUCLEOTIDE SEQUENCE</scope>
</reference>
<evidence type="ECO:0000313" key="6">
    <source>
        <dbReference type="EMBL" id="CAF1342791.1"/>
    </source>
</evidence>
<feature type="domain" description="Thioester reductase (TE)" evidence="5">
    <location>
        <begin position="702"/>
        <end position="942"/>
    </location>
</feature>
<dbReference type="PANTHER" id="PTHR44845">
    <property type="entry name" value="CARRIER DOMAIN-CONTAINING PROTEIN"/>
    <property type="match status" value="1"/>
</dbReference>
<dbReference type="AlphaFoldDB" id="A0A815GTN5"/>
<evidence type="ECO:0000313" key="7">
    <source>
        <dbReference type="Proteomes" id="UP000663852"/>
    </source>
</evidence>
<gene>
    <name evidence="6" type="ORF">EDS130_LOCUS32835</name>
</gene>
<dbReference type="InterPro" id="IPR009081">
    <property type="entry name" value="PP-bd_ACP"/>
</dbReference>
<comment type="caution">
    <text evidence="6">The sequence shown here is derived from an EMBL/GenBank/DDBJ whole genome shotgun (WGS) entry which is preliminary data.</text>
</comment>
<evidence type="ECO:0000256" key="2">
    <source>
        <dbReference type="ARBA" id="ARBA00022553"/>
    </source>
</evidence>
<dbReference type="InterPro" id="IPR036291">
    <property type="entry name" value="NAD(P)-bd_dom_sf"/>
</dbReference>
<feature type="domain" description="Carrier" evidence="4">
    <location>
        <begin position="602"/>
        <end position="647"/>
    </location>
</feature>
<dbReference type="Gene3D" id="3.40.50.12780">
    <property type="entry name" value="N-terminal domain of ligase-like"/>
    <property type="match status" value="1"/>
</dbReference>
<dbReference type="InterPro" id="IPR006162">
    <property type="entry name" value="Ppantetheine_attach_site"/>
</dbReference>
<protein>
    <recommendedName>
        <fullName evidence="8">Acetyl-CoA synthetase-like protein</fullName>
    </recommendedName>
</protein>
<evidence type="ECO:0000259" key="3">
    <source>
        <dbReference type="Pfam" id="PF00501"/>
    </source>
</evidence>
<dbReference type="Pfam" id="PF07993">
    <property type="entry name" value="NAD_binding_4"/>
    <property type="match status" value="1"/>
</dbReference>
<keyword evidence="2" id="KW-0597">Phosphoprotein</keyword>
<dbReference type="PROSITE" id="PS00012">
    <property type="entry name" value="PHOSPHOPANTETHEINE"/>
    <property type="match status" value="1"/>
</dbReference>
<evidence type="ECO:0000259" key="5">
    <source>
        <dbReference type="Pfam" id="PF07993"/>
    </source>
</evidence>
<dbReference type="Proteomes" id="UP000663852">
    <property type="component" value="Unassembled WGS sequence"/>
</dbReference>
<accession>A0A815GTN5</accession>
<dbReference type="InterPro" id="IPR042099">
    <property type="entry name" value="ANL_N_sf"/>
</dbReference>
<dbReference type="Pfam" id="PF23562">
    <property type="entry name" value="AMP-binding_C_3"/>
    <property type="match status" value="1"/>
</dbReference>
<dbReference type="PANTHER" id="PTHR44845:SF6">
    <property type="entry name" value="BETA-ALANINE-ACTIVATING ENZYME"/>
    <property type="match status" value="1"/>
</dbReference>
<name>A0A815GTN5_ADIRI</name>
<dbReference type="EMBL" id="CAJNOJ010000255">
    <property type="protein sequence ID" value="CAF1342791.1"/>
    <property type="molecule type" value="Genomic_DNA"/>
</dbReference>
<evidence type="ECO:0000256" key="1">
    <source>
        <dbReference type="ARBA" id="ARBA00022450"/>
    </source>
</evidence>
<dbReference type="Gene3D" id="3.40.50.720">
    <property type="entry name" value="NAD(P)-binding Rossmann-like Domain"/>
    <property type="match status" value="1"/>
</dbReference>
<dbReference type="InterPro" id="IPR013120">
    <property type="entry name" value="FAR_NAD-bd"/>
</dbReference>
<dbReference type="Pfam" id="PF00501">
    <property type="entry name" value="AMP-binding"/>
    <property type="match status" value="1"/>
</dbReference>
<dbReference type="InterPro" id="IPR000873">
    <property type="entry name" value="AMP-dep_synth/lig_dom"/>
</dbReference>
<proteinExistence type="predicted"/>
<evidence type="ECO:0008006" key="8">
    <source>
        <dbReference type="Google" id="ProtNLM"/>
    </source>
</evidence>
<keyword evidence="1" id="KW-0596">Phosphopantetheine</keyword>
<sequence>MEHLKQLPFSSLTGALQYQTRTKPNKTAVLYPDPKSNWKEYSTLTYKQYDNVTNHLAEIISKYLPSLSSSNETITCGLLAADNIKYLLSEYALLKLPNVIMFPISSRNSQAAVEHLLKETKTILLLTTSQYSSMMEIVRQKEEFQHLKVLLLDNDEFDLEQIMEKKDIEYKMTFKSVSIGEKNDEELNKKVVIIHSSGSTTYPKPIYLTNRYFLISSTVYQSINTDFWREDDVVLTWGALFHALAFIATTRAIISGCTFALPLCVGFPPKPNELLHNLQVKNGITVLITVPSLLEQLVHEILSGKNHSVNFKPLANLRAVACGGASCPDELCQILVDNGVVLLNVYGSTETGLLLSKNFNPYDKRWKYVEIADARKPYVRIETAPNTENPNEKILIHQPNDPYLAENVCNYANGCYTAGDIFLEDPPNSGQYLILGRQDDTLVHVNGEKTNALAMENSIRSSPLIKQVAIVGHNQFCTAALIQLDIEEAFNYEFDEIEEKVWKVVEQANSKAPSHSHILRQLVKIIPMNKSLPVTHKGNIMRQKVNQEYSTLIKKIYEKFFNQQSETTRHESLWTKETIKKYLEDKLNSFVHEDDRTKIKNSSRSIFDFGINSLQVIQLRNSICQDIHEIPKNFIYEYSSIDQMVEELIKHFKSENVNNQSDDPFHYQLTEQIIDKYINLMKTREVPHPTKEHQHKERVFLITGANGSLGNFVIRDLLRRSELVVKRVFCLLRGSNTQQRLLESFEQRQLDVSIVKDSLEQRLIILPLSMNLSDEHLGQTEDIYQQLQNEVTDIIHVAWKMNFNQTIKDFEQDSIFGVYNLLRLASSNQMQFHFISSIASAGSGLLSTIKEEPLPRMAQVALPQGYGQSKYAAEHLCWAAMNLWHIPVNIYRVGQISGDTQNGVWNTGEMTSMMIYAGAGLLKKMPNVGEDVNWIPVDICSASLVDLALKSSFQTTISDNERVYHLLNPFLITYDQYLTSLRAAGLTFDTVPPKSFIGAISTIANTTNPLVKLLPFFEQSFNEKGILELSKYETTKTTEKCEILKNCSPIDSNLIKLYLNYWKKCQVLQY</sequence>
<dbReference type="Pfam" id="PF00550">
    <property type="entry name" value="PP-binding"/>
    <property type="match status" value="1"/>
</dbReference>
<dbReference type="SUPFAM" id="SSF56801">
    <property type="entry name" value="Acetyl-CoA synthetase-like"/>
    <property type="match status" value="1"/>
</dbReference>
<feature type="domain" description="AMP-dependent synthetase/ligase" evidence="3">
    <location>
        <begin position="17"/>
        <end position="357"/>
    </location>
</feature>
<organism evidence="6 7">
    <name type="scientific">Adineta ricciae</name>
    <name type="common">Rotifer</name>
    <dbReference type="NCBI Taxonomy" id="249248"/>
    <lineage>
        <taxon>Eukaryota</taxon>
        <taxon>Metazoa</taxon>
        <taxon>Spiralia</taxon>
        <taxon>Gnathifera</taxon>
        <taxon>Rotifera</taxon>
        <taxon>Eurotatoria</taxon>
        <taxon>Bdelloidea</taxon>
        <taxon>Adinetida</taxon>
        <taxon>Adinetidae</taxon>
        <taxon>Adineta</taxon>
    </lineage>
</organism>
<dbReference type="OrthoDB" id="429813at2759"/>
<dbReference type="SUPFAM" id="SSF51735">
    <property type="entry name" value="NAD(P)-binding Rossmann-fold domains"/>
    <property type="match status" value="1"/>
</dbReference>